<reference evidence="2 3" key="1">
    <citation type="journal article" date="2017" name="Int. J. Parasitol.">
        <title>The genome of the protozoan parasite Cystoisospora suis and a reverse vaccinology approach to identify vaccine candidates.</title>
        <authorList>
            <person name="Palmieri N."/>
            <person name="Shrestha A."/>
            <person name="Ruttkowski B."/>
            <person name="Beck T."/>
            <person name="Vogl C."/>
            <person name="Tomley F."/>
            <person name="Blake D.P."/>
            <person name="Joachim A."/>
        </authorList>
    </citation>
    <scope>NUCLEOTIDE SEQUENCE [LARGE SCALE GENOMIC DNA]</scope>
    <source>
        <strain evidence="2 3">Wien I</strain>
    </source>
</reference>
<sequence length="51" mass="5809">MTDDNRMGDDAAFHVSVNEPKEPEELPIKTNSAAIQNTYVWFFSWAETFSA</sequence>
<organism evidence="2 3">
    <name type="scientific">Cystoisospora suis</name>
    <dbReference type="NCBI Taxonomy" id="483139"/>
    <lineage>
        <taxon>Eukaryota</taxon>
        <taxon>Sar</taxon>
        <taxon>Alveolata</taxon>
        <taxon>Apicomplexa</taxon>
        <taxon>Conoidasida</taxon>
        <taxon>Coccidia</taxon>
        <taxon>Eucoccidiorida</taxon>
        <taxon>Eimeriorina</taxon>
        <taxon>Sarcocystidae</taxon>
        <taxon>Cystoisospora</taxon>
    </lineage>
</organism>
<dbReference type="GeneID" id="94430704"/>
<dbReference type="Proteomes" id="UP000221165">
    <property type="component" value="Unassembled WGS sequence"/>
</dbReference>
<feature type="compositionally biased region" description="Basic and acidic residues" evidence="1">
    <location>
        <begin position="1"/>
        <end position="12"/>
    </location>
</feature>
<dbReference type="AlphaFoldDB" id="A0A2C6KQR3"/>
<name>A0A2C6KQR3_9APIC</name>
<dbReference type="VEuPathDB" id="ToxoDB:CSUI_007347"/>
<dbReference type="RefSeq" id="XP_067920530.1">
    <property type="nucleotide sequence ID" value="XM_068067493.1"/>
</dbReference>
<evidence type="ECO:0000313" key="3">
    <source>
        <dbReference type="Proteomes" id="UP000221165"/>
    </source>
</evidence>
<dbReference type="EMBL" id="MIGC01003860">
    <property type="protein sequence ID" value="PHJ18825.1"/>
    <property type="molecule type" value="Genomic_DNA"/>
</dbReference>
<gene>
    <name evidence="2" type="ORF">CSUI_007347</name>
</gene>
<feature type="region of interest" description="Disordered" evidence="1">
    <location>
        <begin position="1"/>
        <end position="25"/>
    </location>
</feature>
<evidence type="ECO:0000256" key="1">
    <source>
        <dbReference type="SAM" id="MobiDB-lite"/>
    </source>
</evidence>
<comment type="caution">
    <text evidence="2">The sequence shown here is derived from an EMBL/GenBank/DDBJ whole genome shotgun (WGS) entry which is preliminary data.</text>
</comment>
<evidence type="ECO:0000313" key="2">
    <source>
        <dbReference type="EMBL" id="PHJ18825.1"/>
    </source>
</evidence>
<proteinExistence type="predicted"/>
<keyword evidence="3" id="KW-1185">Reference proteome</keyword>
<protein>
    <submittedName>
        <fullName evidence="2">Uncharacterized protein</fullName>
    </submittedName>
</protein>
<accession>A0A2C6KQR3</accession>